<evidence type="ECO:0000256" key="6">
    <source>
        <dbReference type="SAM" id="MobiDB-lite"/>
    </source>
</evidence>
<name>A0A2I2Y4N2_GORGO</name>
<evidence type="ECO:0000256" key="2">
    <source>
        <dbReference type="ARBA" id="ARBA00022490"/>
    </source>
</evidence>
<feature type="region of interest" description="Disordered" evidence="6">
    <location>
        <begin position="46"/>
        <end position="82"/>
    </location>
</feature>
<keyword evidence="2" id="KW-0963">Cytoplasm</keyword>
<dbReference type="PRINTS" id="PR02045">
    <property type="entry name" value="F138DOMAIN"/>
</dbReference>
<reference evidence="8" key="1">
    <citation type="submission" date="2011-05" db="EMBL/GenBank/DDBJ databases">
        <title>Insights into the evolution of the great apes provided by the gorilla genome.</title>
        <authorList>
            <person name="Scally A."/>
        </authorList>
    </citation>
    <scope>NUCLEOTIDE SEQUENCE [LARGE SCALE GENOMIC DNA]</scope>
</reference>
<accession>A0A2I2Y4N2</accession>
<keyword evidence="5" id="KW-0966">Cell projection</keyword>
<reference evidence="7 8" key="2">
    <citation type="journal article" date="2012" name="Nature">
        <title>Insights into hominid evolution from the gorilla genome sequence.</title>
        <authorList>
            <person name="Scally A."/>
            <person name="Dutheil J.Y."/>
            <person name="Hillier L.W."/>
            <person name="Jordan G.E."/>
            <person name="Goodhead I."/>
            <person name="Herrero J."/>
            <person name="Hobolth A."/>
            <person name="Lappalainen T."/>
            <person name="Mailund T."/>
            <person name="Marques-Bonet T."/>
            <person name="McCarthy S."/>
            <person name="Montgomery S.H."/>
            <person name="Schwalie P.C."/>
            <person name="Tang Y.A."/>
            <person name="Ward M.C."/>
            <person name="Xue Y."/>
            <person name="Yngvadottir B."/>
            <person name="Alkan C."/>
            <person name="Andersen L.N."/>
            <person name="Ayub Q."/>
            <person name="Ball E.V."/>
            <person name="Beal K."/>
            <person name="Bradley B.J."/>
            <person name="Chen Y."/>
            <person name="Clee C.M."/>
            <person name="Fitzgerald S."/>
            <person name="Graves T.A."/>
            <person name="Gu Y."/>
            <person name="Heath P."/>
            <person name="Heger A."/>
            <person name="Karakoc E."/>
            <person name="Kolb-Kokocinski A."/>
            <person name="Laird G.K."/>
            <person name="Lunter G."/>
            <person name="Meader S."/>
            <person name="Mort M."/>
            <person name="Mullikin J.C."/>
            <person name="Munch K."/>
            <person name="O'Connor T.D."/>
            <person name="Phillips A.D."/>
            <person name="Prado-Martinez J."/>
            <person name="Rogers A.S."/>
            <person name="Sajjadian S."/>
            <person name="Schmidt D."/>
            <person name="Shaw K."/>
            <person name="Simpson J.T."/>
            <person name="Stenson P.D."/>
            <person name="Turner D.J."/>
            <person name="Vigilant L."/>
            <person name="Vilella A.J."/>
            <person name="Whitener W."/>
            <person name="Zhu B."/>
            <person name="Cooper D.N."/>
            <person name="de Jong P."/>
            <person name="Dermitzakis E.T."/>
            <person name="Eichler E.E."/>
            <person name="Flicek P."/>
            <person name="Goldman N."/>
            <person name="Mundy N.I."/>
            <person name="Ning Z."/>
            <person name="Odom D.T."/>
            <person name="Ponting C.P."/>
            <person name="Quail M.A."/>
            <person name="Ryder O.A."/>
            <person name="Searle S.M."/>
            <person name="Warren W.C."/>
            <person name="Wilson R.K."/>
            <person name="Schierup M.H."/>
            <person name="Rogers J."/>
            <person name="Tyler-Smith C."/>
            <person name="Durbin R."/>
        </authorList>
    </citation>
    <scope>NUCLEOTIDE SEQUENCE [LARGE SCALE GENOMIC DNA]</scope>
</reference>
<dbReference type="Proteomes" id="UP000001519">
    <property type="component" value="Chromosome 19"/>
</dbReference>
<keyword evidence="4" id="KW-0206">Cytoskeleton</keyword>
<evidence type="ECO:0000256" key="1">
    <source>
        <dbReference type="ARBA" id="ARBA00004120"/>
    </source>
</evidence>
<protein>
    <submittedName>
        <fullName evidence="7">B9 domain containing 2</fullName>
    </submittedName>
</protein>
<dbReference type="GO" id="GO:0005929">
    <property type="term" value="C:cilium"/>
    <property type="evidence" value="ECO:0007669"/>
    <property type="project" value="UniProtKB-ARBA"/>
</dbReference>
<sequence length="82" mass="8845">MAEVHVIGQIMGASGFSESSLFCKWGIHTETGSRYVAQAGLKLLGSNRPPTSASQSARIKNGRHGSSCQACGRAKRKWTPRR</sequence>
<proteinExistence type="predicted"/>
<comment type="subcellular location">
    <subcellularLocation>
        <location evidence="1">Cytoplasm</location>
        <location evidence="1">Cytoskeleton</location>
        <location evidence="1">Cilium basal body</location>
    </subcellularLocation>
</comment>
<keyword evidence="8" id="KW-1185">Reference proteome</keyword>
<reference evidence="7" key="3">
    <citation type="submission" date="2025-08" db="UniProtKB">
        <authorList>
            <consortium name="Ensembl"/>
        </authorList>
    </citation>
    <scope>IDENTIFICATION</scope>
</reference>
<evidence type="ECO:0000256" key="4">
    <source>
        <dbReference type="ARBA" id="ARBA00023212"/>
    </source>
</evidence>
<keyword evidence="3" id="KW-0970">Cilium biogenesis/degradation</keyword>
<evidence type="ECO:0000256" key="3">
    <source>
        <dbReference type="ARBA" id="ARBA00022794"/>
    </source>
</evidence>
<dbReference type="EMBL" id="CABD030113634">
    <property type="status" value="NOT_ANNOTATED_CDS"/>
    <property type="molecule type" value="Genomic_DNA"/>
</dbReference>
<dbReference type="Ensembl" id="ENSGGOT00000059235.1">
    <property type="protein sequence ID" value="ENSGGOP00000029858.1"/>
    <property type="gene ID" value="ENSGGOG00000037111.1"/>
</dbReference>
<dbReference type="PROSITE" id="PS51381">
    <property type="entry name" value="C2_B9"/>
    <property type="match status" value="1"/>
</dbReference>
<dbReference type="GO" id="GO:0030030">
    <property type="term" value="P:cell projection organization"/>
    <property type="evidence" value="ECO:0007669"/>
    <property type="project" value="UniProtKB-KW"/>
</dbReference>
<feature type="compositionally biased region" description="Basic residues" evidence="6">
    <location>
        <begin position="73"/>
        <end position="82"/>
    </location>
</feature>
<evidence type="ECO:0000256" key="5">
    <source>
        <dbReference type="ARBA" id="ARBA00023273"/>
    </source>
</evidence>
<dbReference type="GeneTree" id="ENSGT00940000161428"/>
<reference evidence="7" key="4">
    <citation type="submission" date="2025-09" db="UniProtKB">
        <authorList>
            <consortium name="Ensembl"/>
        </authorList>
    </citation>
    <scope>IDENTIFICATION</scope>
</reference>
<organism evidence="7 8">
    <name type="scientific">Gorilla gorilla gorilla</name>
    <name type="common">Western lowland gorilla</name>
    <dbReference type="NCBI Taxonomy" id="9595"/>
    <lineage>
        <taxon>Eukaryota</taxon>
        <taxon>Metazoa</taxon>
        <taxon>Chordata</taxon>
        <taxon>Craniata</taxon>
        <taxon>Vertebrata</taxon>
        <taxon>Euteleostomi</taxon>
        <taxon>Mammalia</taxon>
        <taxon>Eutheria</taxon>
        <taxon>Euarchontoglires</taxon>
        <taxon>Primates</taxon>
        <taxon>Haplorrhini</taxon>
        <taxon>Catarrhini</taxon>
        <taxon>Hominidae</taxon>
        <taxon>Gorilla</taxon>
    </lineage>
</organism>
<evidence type="ECO:0000313" key="8">
    <source>
        <dbReference type="Proteomes" id="UP000001519"/>
    </source>
</evidence>
<gene>
    <name evidence="7" type="primary">B9D2</name>
</gene>
<dbReference type="AlphaFoldDB" id="A0A2I2Y4N2"/>
<feature type="compositionally biased region" description="Polar residues" evidence="6">
    <location>
        <begin position="48"/>
        <end position="69"/>
    </location>
</feature>
<dbReference type="InterPro" id="IPR010796">
    <property type="entry name" value="C2_B9-type_dom"/>
</dbReference>
<evidence type="ECO:0000313" key="7">
    <source>
        <dbReference type="Ensembl" id="ENSGGOP00000029858.1"/>
    </source>
</evidence>
<dbReference type="Bgee" id="ENSGGOG00000037111">
    <property type="expression patterns" value="Expressed in adult mammalian kidney and 6 other cell types or tissues"/>
</dbReference>